<dbReference type="InterPro" id="IPR023210">
    <property type="entry name" value="NADP_OxRdtase_dom"/>
</dbReference>
<protein>
    <recommendedName>
        <fullName evidence="2">NADP-dependent oxidoreductase domain-containing protein</fullName>
    </recommendedName>
</protein>
<dbReference type="AlphaFoldDB" id="A0A261XZT3"/>
<name>A0A261XZT3_9FUNG</name>
<keyword evidence="1" id="KW-0472">Membrane</keyword>
<reference evidence="3 4" key="1">
    <citation type="journal article" date="2017" name="Mycologia">
        <title>Bifiguratus adelaidae, gen. et sp. nov., a new member of Mucoromycotina in endophytic and soil-dwelling habitats.</title>
        <authorList>
            <person name="Torres-Cruz T.J."/>
            <person name="Billingsley Tobias T.L."/>
            <person name="Almatruk M."/>
            <person name="Hesse C."/>
            <person name="Kuske C.R."/>
            <person name="Desiro A."/>
            <person name="Benucci G.M."/>
            <person name="Bonito G."/>
            <person name="Stajich J.E."/>
            <person name="Dunlap C."/>
            <person name="Arnold A.E."/>
            <person name="Porras-Alfaro A."/>
        </authorList>
    </citation>
    <scope>NUCLEOTIDE SEQUENCE [LARGE SCALE GENOMIC DNA]</scope>
    <source>
        <strain evidence="3 4">AZ0501</strain>
    </source>
</reference>
<dbReference type="InterPro" id="IPR036812">
    <property type="entry name" value="NAD(P)_OxRdtase_dom_sf"/>
</dbReference>
<feature type="transmembrane region" description="Helical" evidence="1">
    <location>
        <begin position="123"/>
        <end position="143"/>
    </location>
</feature>
<dbReference type="EMBL" id="MVBO01000064">
    <property type="protein sequence ID" value="OZJ03879.1"/>
    <property type="molecule type" value="Genomic_DNA"/>
</dbReference>
<dbReference type="CDD" id="cd19164">
    <property type="entry name" value="AKR_ARA2"/>
    <property type="match status" value="1"/>
</dbReference>
<keyword evidence="4" id="KW-1185">Reference proteome</keyword>
<accession>A0A261XZT3</accession>
<dbReference type="GO" id="GO:0045290">
    <property type="term" value="F:D-arabinose 1-dehydrogenase [NAD(P)+] activity"/>
    <property type="evidence" value="ECO:0007669"/>
    <property type="project" value="InterPro"/>
</dbReference>
<dbReference type="SUPFAM" id="SSF51430">
    <property type="entry name" value="NAD(P)-linked oxidoreductase"/>
    <property type="match status" value="1"/>
</dbReference>
<sequence>MSSQPLSARAPDWQELVSECVSLVSVTIVSSLFGAKLAAGVEWKSLPYSKGLVLSLYAFVWTFVTSSCLLVSTNDGNIISCSLSILACDVFYAGSKIITYLWLVEKVWVVQAVKTHRLRTPLYILNLVLMLPYIGIFILMVMFRISYITDQNTCIIGLQPIASIPLLVYDFRVQSSFVDLQIGLDQISKIAKFTKKILHRESQQTSKPAPWAVSKSPLQVSPISFGAGVFSGNYETVEQLPRIKPVEAVVRALERGINLFDTSPYYGDSEKILGDALKKVSNAYPRSCYYISTKVGRYGYRKCDFDYSSQRVRTSVEESMRRLHTDYIDIVYCHDVEFVDREDVQTALKELFQLKAEGKIGHVGISGYPLPVLSQIAAYQDEIGQPLDVVLSYCHYTLQNSCLAEYIPSFQAQDVKYIFNASPLSMGLLRSWADNVPIWHPAPPECRETVAKCAQIPKAKGIALADLASRYSFDAVKFKPYHLLTGSVVLDHCHLPSPPPEAIDVDGAESSITSTVIGLETPQEVESAYATWSLVQDRQLGIVETSTEELECIQAFRQALGPWKDWSWESPTSNEMA</sequence>
<organism evidence="3 4">
    <name type="scientific">Bifiguratus adelaidae</name>
    <dbReference type="NCBI Taxonomy" id="1938954"/>
    <lineage>
        <taxon>Eukaryota</taxon>
        <taxon>Fungi</taxon>
        <taxon>Fungi incertae sedis</taxon>
        <taxon>Mucoromycota</taxon>
        <taxon>Mucoromycotina</taxon>
        <taxon>Endogonomycetes</taxon>
        <taxon>Endogonales</taxon>
        <taxon>Endogonales incertae sedis</taxon>
        <taxon>Bifiguratus</taxon>
    </lineage>
</organism>
<evidence type="ECO:0000313" key="3">
    <source>
        <dbReference type="EMBL" id="OZJ03879.1"/>
    </source>
</evidence>
<dbReference type="PANTHER" id="PTHR42686:SF1">
    <property type="entry name" value="GH17980P-RELATED"/>
    <property type="match status" value="1"/>
</dbReference>
<dbReference type="OrthoDB" id="5286008at2759"/>
<dbReference type="GO" id="GO:0070485">
    <property type="term" value="P:dehydro-D-arabinono-1,4-lactone biosynthetic process"/>
    <property type="evidence" value="ECO:0007669"/>
    <property type="project" value="TreeGrafter"/>
</dbReference>
<keyword evidence="1" id="KW-1133">Transmembrane helix</keyword>
<evidence type="ECO:0000313" key="4">
    <source>
        <dbReference type="Proteomes" id="UP000242875"/>
    </source>
</evidence>
<evidence type="ECO:0000259" key="2">
    <source>
        <dbReference type="Pfam" id="PF00248"/>
    </source>
</evidence>
<proteinExistence type="predicted"/>
<feature type="transmembrane region" description="Helical" evidence="1">
    <location>
        <begin position="83"/>
        <end position="103"/>
    </location>
</feature>
<keyword evidence="1" id="KW-0812">Transmembrane</keyword>
<dbReference type="InterPro" id="IPR020471">
    <property type="entry name" value="AKR"/>
</dbReference>
<feature type="domain" description="NADP-dependent oxidoreductase" evidence="2">
    <location>
        <begin position="222"/>
        <end position="475"/>
    </location>
</feature>
<dbReference type="Pfam" id="PF00248">
    <property type="entry name" value="Aldo_ket_red"/>
    <property type="match status" value="1"/>
</dbReference>
<dbReference type="InterPro" id="IPR044480">
    <property type="entry name" value="Ara2-like"/>
</dbReference>
<feature type="transmembrane region" description="Helical" evidence="1">
    <location>
        <begin position="51"/>
        <end position="71"/>
    </location>
</feature>
<gene>
    <name evidence="3" type="ORF">BZG36_03949</name>
</gene>
<dbReference type="GO" id="GO:0005829">
    <property type="term" value="C:cytosol"/>
    <property type="evidence" value="ECO:0007669"/>
    <property type="project" value="TreeGrafter"/>
</dbReference>
<dbReference type="Proteomes" id="UP000242875">
    <property type="component" value="Unassembled WGS sequence"/>
</dbReference>
<dbReference type="PANTHER" id="PTHR42686">
    <property type="entry name" value="GH17980P-RELATED"/>
    <property type="match status" value="1"/>
</dbReference>
<dbReference type="Gene3D" id="3.20.20.100">
    <property type="entry name" value="NADP-dependent oxidoreductase domain"/>
    <property type="match status" value="1"/>
</dbReference>
<evidence type="ECO:0000256" key="1">
    <source>
        <dbReference type="SAM" id="Phobius"/>
    </source>
</evidence>
<comment type="caution">
    <text evidence="3">The sequence shown here is derived from an EMBL/GenBank/DDBJ whole genome shotgun (WGS) entry which is preliminary data.</text>
</comment>